<accession>A0AAV4TG43</accession>
<organism evidence="1 2">
    <name type="scientific">Caerostris extrusa</name>
    <name type="common">Bark spider</name>
    <name type="synonym">Caerostris bankana</name>
    <dbReference type="NCBI Taxonomy" id="172846"/>
    <lineage>
        <taxon>Eukaryota</taxon>
        <taxon>Metazoa</taxon>
        <taxon>Ecdysozoa</taxon>
        <taxon>Arthropoda</taxon>
        <taxon>Chelicerata</taxon>
        <taxon>Arachnida</taxon>
        <taxon>Araneae</taxon>
        <taxon>Araneomorphae</taxon>
        <taxon>Entelegynae</taxon>
        <taxon>Araneoidea</taxon>
        <taxon>Araneidae</taxon>
        <taxon>Caerostris</taxon>
    </lineage>
</organism>
<sequence>MRAKTANPAINMYNENLTINKNILAYQPDFSTLSNQHSGTGYLFWIHLGPRQLSCVSSLLNGGHSFYLVLRPLFLYFVDCCTLLLSTSFSPCGLF</sequence>
<name>A0AAV4TG43_CAEEX</name>
<evidence type="ECO:0000313" key="1">
    <source>
        <dbReference type="EMBL" id="GIY45300.1"/>
    </source>
</evidence>
<evidence type="ECO:0000313" key="2">
    <source>
        <dbReference type="Proteomes" id="UP001054945"/>
    </source>
</evidence>
<gene>
    <name evidence="1" type="ORF">CEXT_366041</name>
</gene>
<proteinExistence type="predicted"/>
<dbReference type="Proteomes" id="UP001054945">
    <property type="component" value="Unassembled WGS sequence"/>
</dbReference>
<dbReference type="AlphaFoldDB" id="A0AAV4TG43"/>
<reference evidence="1 2" key="1">
    <citation type="submission" date="2021-06" db="EMBL/GenBank/DDBJ databases">
        <title>Caerostris extrusa draft genome.</title>
        <authorList>
            <person name="Kono N."/>
            <person name="Arakawa K."/>
        </authorList>
    </citation>
    <scope>NUCLEOTIDE SEQUENCE [LARGE SCALE GENOMIC DNA]</scope>
</reference>
<comment type="caution">
    <text evidence="1">The sequence shown here is derived from an EMBL/GenBank/DDBJ whole genome shotgun (WGS) entry which is preliminary data.</text>
</comment>
<dbReference type="EMBL" id="BPLR01011257">
    <property type="protein sequence ID" value="GIY45300.1"/>
    <property type="molecule type" value="Genomic_DNA"/>
</dbReference>
<protein>
    <submittedName>
        <fullName evidence="1">Uncharacterized protein</fullName>
    </submittedName>
</protein>
<keyword evidence="2" id="KW-1185">Reference proteome</keyword>